<dbReference type="InterPro" id="IPR002938">
    <property type="entry name" value="FAD-bd"/>
</dbReference>
<reference evidence="4 5" key="1">
    <citation type="submission" date="2021-07" db="EMBL/GenBank/DDBJ databases">
        <title>Alteriqipengyuania abyssalis NZ-12B nov, sp.nov isolated from deep sea sponge in pacific ocean.</title>
        <authorList>
            <person name="Tareen S."/>
            <person name="Wink J."/>
        </authorList>
    </citation>
    <scope>NUCLEOTIDE SEQUENCE [LARGE SCALE GENOMIC DNA]</scope>
    <source>
        <strain evidence="4 5">NZ-12B</strain>
    </source>
</reference>
<dbReference type="InterPro" id="IPR036188">
    <property type="entry name" value="FAD/NAD-bd_sf"/>
</dbReference>
<proteinExistence type="predicted"/>
<evidence type="ECO:0000259" key="3">
    <source>
        <dbReference type="Pfam" id="PF01494"/>
    </source>
</evidence>
<evidence type="ECO:0000256" key="2">
    <source>
        <dbReference type="ARBA" id="ARBA00023033"/>
    </source>
</evidence>
<dbReference type="EMBL" id="JAHWXP010000001">
    <property type="protein sequence ID" value="MBY8336400.1"/>
    <property type="molecule type" value="Genomic_DNA"/>
</dbReference>
<feature type="domain" description="FAD-binding" evidence="3">
    <location>
        <begin position="5"/>
        <end position="320"/>
    </location>
</feature>
<dbReference type="Pfam" id="PF01494">
    <property type="entry name" value="FAD_binding_3"/>
    <property type="match status" value="1"/>
</dbReference>
<name>A0ABS7PDZ0_9SPHN</name>
<evidence type="ECO:0000313" key="5">
    <source>
        <dbReference type="Proteomes" id="UP000759298"/>
    </source>
</evidence>
<accession>A0ABS7PDZ0</accession>
<organism evidence="4 5">
    <name type="scientific">Alteriqipengyuania abyssalis</name>
    <dbReference type="NCBI Taxonomy" id="2860200"/>
    <lineage>
        <taxon>Bacteria</taxon>
        <taxon>Pseudomonadati</taxon>
        <taxon>Pseudomonadota</taxon>
        <taxon>Alphaproteobacteria</taxon>
        <taxon>Sphingomonadales</taxon>
        <taxon>Erythrobacteraceae</taxon>
        <taxon>Alteriqipengyuania</taxon>
    </lineage>
</organism>
<dbReference type="SUPFAM" id="SSF51905">
    <property type="entry name" value="FAD/NAD(P)-binding domain"/>
    <property type="match status" value="1"/>
</dbReference>
<dbReference type="PANTHER" id="PTHR13789">
    <property type="entry name" value="MONOOXYGENASE"/>
    <property type="match status" value="1"/>
</dbReference>
<dbReference type="PANTHER" id="PTHR13789:SF309">
    <property type="entry name" value="PUTATIVE (AFU_ORTHOLOGUE AFUA_6G14510)-RELATED"/>
    <property type="match status" value="1"/>
</dbReference>
<dbReference type="Proteomes" id="UP000759298">
    <property type="component" value="Unassembled WGS sequence"/>
</dbReference>
<keyword evidence="2 4" id="KW-0503">Monooxygenase</keyword>
<evidence type="ECO:0000313" key="4">
    <source>
        <dbReference type="EMBL" id="MBY8336400.1"/>
    </source>
</evidence>
<dbReference type="PRINTS" id="PR00420">
    <property type="entry name" value="RNGMNOXGNASE"/>
</dbReference>
<gene>
    <name evidence="4" type="ORF">KYN89_05010</name>
</gene>
<protein>
    <submittedName>
        <fullName evidence="4">FAD-dependent monooxygenase</fullName>
    </submittedName>
</protein>
<keyword evidence="5" id="KW-1185">Reference proteome</keyword>
<dbReference type="Gene3D" id="3.50.50.60">
    <property type="entry name" value="FAD/NAD(P)-binding domain"/>
    <property type="match status" value="1"/>
</dbReference>
<dbReference type="RefSeq" id="WP_222824059.1">
    <property type="nucleotide sequence ID" value="NZ_JAHWXP010000001.1"/>
</dbReference>
<evidence type="ECO:0000256" key="1">
    <source>
        <dbReference type="ARBA" id="ARBA00023002"/>
    </source>
</evidence>
<dbReference type="GO" id="GO:0004497">
    <property type="term" value="F:monooxygenase activity"/>
    <property type="evidence" value="ECO:0007669"/>
    <property type="project" value="UniProtKB-KW"/>
</dbReference>
<keyword evidence="1" id="KW-0560">Oxidoreductase</keyword>
<dbReference type="InterPro" id="IPR050493">
    <property type="entry name" value="FAD-dep_Monooxygenase_BioMet"/>
</dbReference>
<sequence>MSHFDIAIAGCGPAGLAAALLLHRQGHRVTLFERFDRPRPIGSGLMIQPSGLAVLDALGLAPDILAHGAPIRALHGLNHQGDVALDARYADLGVAGACGIGIHRGSLFALLFRAAQAEGITIETGFPVATTRIEAGGRTLTCDDGRTTRAFDLVVDALGTSSPLAPPCGEWLAFGALWTTLDWPADAPFDAGLLEQRYTHAEQMAGVLPTGVRVDGTMRELSFFWSLKASEYEGWRDAGLDAWKTQVCALWPACEGLLQHIAAPEQLTFARYAHRRVPEPVGERLIHIGDAWHSASPQLGQGANMALLDAFALARGIASHGDLQERLAHAARLRSRHVKLYQALTWAATPLYQSDKAWHALLRDFLLTPLGRVSPGPGIQARLVAGLVGNPLAPLGLSVPDYEAIAR</sequence>
<comment type="caution">
    <text evidence="4">The sequence shown here is derived from an EMBL/GenBank/DDBJ whole genome shotgun (WGS) entry which is preliminary data.</text>
</comment>